<comment type="caution">
    <text evidence="1">The sequence shown here is derived from an EMBL/GenBank/DDBJ whole genome shotgun (WGS) entry which is preliminary data.</text>
</comment>
<dbReference type="Proteomes" id="UP000266327">
    <property type="component" value="Unassembled WGS sequence"/>
</dbReference>
<evidence type="ECO:0000313" key="2">
    <source>
        <dbReference type="Proteomes" id="UP000266327"/>
    </source>
</evidence>
<proteinExistence type="predicted"/>
<gene>
    <name evidence="1" type="ORF">D3878_01160</name>
</gene>
<reference evidence="2" key="1">
    <citation type="submission" date="2018-09" db="EMBL/GenBank/DDBJ databases">
        <authorList>
            <person name="Zhu H."/>
        </authorList>
    </citation>
    <scope>NUCLEOTIDE SEQUENCE [LARGE SCALE GENOMIC DNA]</scope>
    <source>
        <strain evidence="2">K1S02-23</strain>
    </source>
</reference>
<organism evidence="1 2">
    <name type="scientific">Noviherbaspirillum sedimenti</name>
    <dbReference type="NCBI Taxonomy" id="2320865"/>
    <lineage>
        <taxon>Bacteria</taxon>
        <taxon>Pseudomonadati</taxon>
        <taxon>Pseudomonadota</taxon>
        <taxon>Betaproteobacteria</taxon>
        <taxon>Burkholderiales</taxon>
        <taxon>Oxalobacteraceae</taxon>
        <taxon>Noviherbaspirillum</taxon>
    </lineage>
</organism>
<protein>
    <submittedName>
        <fullName evidence="1">Uncharacterized protein</fullName>
    </submittedName>
</protein>
<accession>A0A3A3GDP8</accession>
<dbReference type="AlphaFoldDB" id="A0A3A3GDP8"/>
<dbReference type="EMBL" id="QYUQ01000002">
    <property type="protein sequence ID" value="RJG00356.1"/>
    <property type="molecule type" value="Genomic_DNA"/>
</dbReference>
<evidence type="ECO:0000313" key="1">
    <source>
        <dbReference type="EMBL" id="RJG00356.1"/>
    </source>
</evidence>
<keyword evidence="2" id="KW-1185">Reference proteome</keyword>
<sequence>MVQSLVNAYSMENANLRQKHIFEQTLHALVRLAKSEQMMEIKANVRKLTGTVPVAKTRSAASKAGLAALAQMALPGLDEKMNAQGVAVRRRR</sequence>
<name>A0A3A3GDP8_9BURK</name>